<evidence type="ECO:0000313" key="4">
    <source>
        <dbReference type="Proteomes" id="UP000008827"/>
    </source>
</evidence>
<feature type="region of interest" description="Disordered" evidence="1">
    <location>
        <begin position="85"/>
        <end position="126"/>
    </location>
</feature>
<evidence type="ECO:0000313" key="3">
    <source>
        <dbReference type="EnsemblPlants" id="KRH55142"/>
    </source>
</evidence>
<dbReference type="AlphaFoldDB" id="K7KWV7"/>
<name>K7KWV7_SOYBN</name>
<dbReference type="EMBL" id="CM000839">
    <property type="protein sequence ID" value="KRH55142.1"/>
    <property type="molecule type" value="Genomic_DNA"/>
</dbReference>
<keyword evidence="4" id="KW-1185">Reference proteome</keyword>
<sequence length="227" mass="26364">MSQKLSLEITKFHKDLEQKDKILSAMLRKSKLDTVEKQMLLKEVKLSKARRKDPREGPRVLMSLRVDFEPMGYYFYFKAHENLNPRENSSKVNNKEMETYEPETEIEEEKSISGEDSPTTPMQNQTPSKVEADAFEKIASISQTLTTTKQSLWKMDLHALGISYKIKRLKQQLVLVERLTRRQANDELAEITNDSKVSIKIGFYMRLSDKKIVQSTSPTQLVLVNEY</sequence>
<dbReference type="EnsemblPlants" id="KRH55142">
    <property type="protein sequence ID" value="KRH55142"/>
    <property type="gene ID" value="GLYMA_06G233200"/>
</dbReference>
<dbReference type="SMR" id="K7KWV7"/>
<reference evidence="2" key="3">
    <citation type="submission" date="2018-07" db="EMBL/GenBank/DDBJ databases">
        <title>WGS assembly of Glycine max.</title>
        <authorList>
            <person name="Schmutz J."/>
            <person name="Cannon S."/>
            <person name="Schlueter J."/>
            <person name="Ma J."/>
            <person name="Mitros T."/>
            <person name="Nelson W."/>
            <person name="Hyten D."/>
            <person name="Song Q."/>
            <person name="Thelen J."/>
            <person name="Cheng J."/>
            <person name="Xu D."/>
            <person name="Hellsten U."/>
            <person name="May G."/>
            <person name="Yu Y."/>
            <person name="Sakurai T."/>
            <person name="Umezawa T."/>
            <person name="Bhattacharyya M."/>
            <person name="Sandhu D."/>
            <person name="Valliyodan B."/>
            <person name="Lindquist E."/>
            <person name="Peto M."/>
            <person name="Grant D."/>
            <person name="Shu S."/>
            <person name="Goodstein D."/>
            <person name="Barry K."/>
            <person name="Futrell-Griggs M."/>
            <person name="Abernathy B."/>
            <person name="Du J."/>
            <person name="Tian Z."/>
            <person name="Zhu L."/>
            <person name="Gill N."/>
            <person name="Joshi T."/>
            <person name="Libault M."/>
            <person name="Sethuraman A."/>
            <person name="Zhang X."/>
            <person name="Shinozaki K."/>
            <person name="Nguyen H."/>
            <person name="Wing R."/>
            <person name="Cregan P."/>
            <person name="Specht J."/>
            <person name="Grimwood J."/>
            <person name="Rokhsar D."/>
            <person name="Stacey G."/>
            <person name="Shoemaker R."/>
            <person name="Jackson S."/>
        </authorList>
    </citation>
    <scope>NUCLEOTIDE SEQUENCE</scope>
    <source>
        <tissue evidence="2">Callus</tissue>
    </source>
</reference>
<protein>
    <submittedName>
        <fullName evidence="2 3">Uncharacterized protein</fullName>
    </submittedName>
</protein>
<reference evidence="2 3" key="1">
    <citation type="journal article" date="2010" name="Nature">
        <title>Genome sequence of the palaeopolyploid soybean.</title>
        <authorList>
            <person name="Schmutz J."/>
            <person name="Cannon S.B."/>
            <person name="Schlueter J."/>
            <person name="Ma J."/>
            <person name="Mitros T."/>
            <person name="Nelson W."/>
            <person name="Hyten D.L."/>
            <person name="Song Q."/>
            <person name="Thelen J.J."/>
            <person name="Cheng J."/>
            <person name="Xu D."/>
            <person name="Hellsten U."/>
            <person name="May G.D."/>
            <person name="Yu Y."/>
            <person name="Sakurai T."/>
            <person name="Umezawa T."/>
            <person name="Bhattacharyya M.K."/>
            <person name="Sandhu D."/>
            <person name="Valliyodan B."/>
            <person name="Lindquist E."/>
            <person name="Peto M."/>
            <person name="Grant D."/>
            <person name="Shu S."/>
            <person name="Goodstein D."/>
            <person name="Barry K."/>
            <person name="Futrell-Griggs M."/>
            <person name="Abernathy B."/>
            <person name="Du J."/>
            <person name="Tian Z."/>
            <person name="Zhu L."/>
            <person name="Gill N."/>
            <person name="Joshi T."/>
            <person name="Libault M."/>
            <person name="Sethuraman A."/>
            <person name="Zhang X.-C."/>
            <person name="Shinozaki K."/>
            <person name="Nguyen H.T."/>
            <person name="Wing R.A."/>
            <person name="Cregan P."/>
            <person name="Specht J."/>
            <person name="Grimwood J."/>
            <person name="Rokhsar D."/>
            <person name="Stacey G."/>
            <person name="Shoemaker R.C."/>
            <person name="Jackson S.A."/>
        </authorList>
    </citation>
    <scope>NUCLEOTIDE SEQUENCE [LARGE SCALE GENOMIC DNA]</scope>
    <source>
        <strain evidence="3">cv. Williams 82</strain>
        <tissue evidence="2">Callus</tissue>
    </source>
</reference>
<accession>K7KWV7</accession>
<evidence type="ECO:0000256" key="1">
    <source>
        <dbReference type="SAM" id="MobiDB-lite"/>
    </source>
</evidence>
<dbReference type="Proteomes" id="UP000008827">
    <property type="component" value="Chromosome 6"/>
</dbReference>
<feature type="compositionally biased region" description="Acidic residues" evidence="1">
    <location>
        <begin position="99"/>
        <end position="108"/>
    </location>
</feature>
<feature type="compositionally biased region" description="Polar residues" evidence="1">
    <location>
        <begin position="116"/>
        <end position="126"/>
    </location>
</feature>
<organism evidence="3">
    <name type="scientific">Glycine max</name>
    <name type="common">Soybean</name>
    <name type="synonym">Glycine hispida</name>
    <dbReference type="NCBI Taxonomy" id="3847"/>
    <lineage>
        <taxon>Eukaryota</taxon>
        <taxon>Viridiplantae</taxon>
        <taxon>Streptophyta</taxon>
        <taxon>Embryophyta</taxon>
        <taxon>Tracheophyta</taxon>
        <taxon>Spermatophyta</taxon>
        <taxon>Magnoliopsida</taxon>
        <taxon>eudicotyledons</taxon>
        <taxon>Gunneridae</taxon>
        <taxon>Pentapetalae</taxon>
        <taxon>rosids</taxon>
        <taxon>fabids</taxon>
        <taxon>Fabales</taxon>
        <taxon>Fabaceae</taxon>
        <taxon>Papilionoideae</taxon>
        <taxon>50 kb inversion clade</taxon>
        <taxon>NPAAA clade</taxon>
        <taxon>indigoferoid/millettioid clade</taxon>
        <taxon>Phaseoleae</taxon>
        <taxon>Glycine</taxon>
        <taxon>Glycine subgen. Soja</taxon>
    </lineage>
</organism>
<dbReference type="HOGENOM" id="CLU_1221520_0_0_1"/>
<gene>
    <name evidence="2" type="ORF">GLYMA_06G233200</name>
</gene>
<dbReference type="PANTHER" id="PTHR47747:SF2">
    <property type="entry name" value="RIBONUCLEASE P PROTEIN SUBUNIT P38-LIKE PROTEIN"/>
    <property type="match status" value="1"/>
</dbReference>
<evidence type="ECO:0000313" key="2">
    <source>
        <dbReference type="EMBL" id="KRH55142.1"/>
    </source>
</evidence>
<dbReference type="InParanoid" id="K7KWV7"/>
<proteinExistence type="predicted"/>
<reference evidence="3" key="2">
    <citation type="submission" date="2018-02" db="UniProtKB">
        <authorList>
            <consortium name="EnsemblPlants"/>
        </authorList>
    </citation>
    <scope>IDENTIFICATION</scope>
    <source>
        <strain evidence="3">Williams 82</strain>
    </source>
</reference>
<dbReference type="PaxDb" id="3847-GLYMA06G34792.1"/>
<dbReference type="Gramene" id="KRH55142">
    <property type="protein sequence ID" value="KRH55142"/>
    <property type="gene ID" value="GLYMA_06G233200"/>
</dbReference>
<dbReference type="PANTHER" id="PTHR47747">
    <property type="entry name" value="RIBONUCLEASE P PROTEIN SUBUNIT P38-LIKE PROTEIN"/>
    <property type="match status" value="1"/>
</dbReference>